<name>A0A1I4DF69_9PSEU</name>
<evidence type="ECO:0000313" key="1">
    <source>
        <dbReference type="EMBL" id="SFK92092.1"/>
    </source>
</evidence>
<organism evidence="1 2">
    <name type="scientific">Amycolatopsis sacchari</name>
    <dbReference type="NCBI Taxonomy" id="115433"/>
    <lineage>
        <taxon>Bacteria</taxon>
        <taxon>Bacillati</taxon>
        <taxon>Actinomycetota</taxon>
        <taxon>Actinomycetes</taxon>
        <taxon>Pseudonocardiales</taxon>
        <taxon>Pseudonocardiaceae</taxon>
        <taxon>Amycolatopsis</taxon>
    </lineage>
</organism>
<dbReference type="Proteomes" id="UP000199025">
    <property type="component" value="Unassembled WGS sequence"/>
</dbReference>
<dbReference type="EMBL" id="FORP01000046">
    <property type="protein sequence ID" value="SFK92092.1"/>
    <property type="molecule type" value="Genomic_DNA"/>
</dbReference>
<evidence type="ECO:0008006" key="3">
    <source>
        <dbReference type="Google" id="ProtNLM"/>
    </source>
</evidence>
<gene>
    <name evidence="1" type="ORF">SAMN05421835_1464</name>
</gene>
<proteinExistence type="predicted"/>
<sequence>MLVSLPKEPFKIAVADGSIAILVTGRLTAPSAVERLCAELDFATAVCRGIVTVDLTGCTGLGPYAALALRKHHDAARTAQYRYRFRIVACPSSLIAAWGVPLDRSTSRR</sequence>
<dbReference type="AlphaFoldDB" id="A0A1I4DF69"/>
<protein>
    <recommendedName>
        <fullName evidence="3">STAS domain-containing protein</fullName>
    </recommendedName>
</protein>
<reference evidence="1 2" key="1">
    <citation type="submission" date="2016-10" db="EMBL/GenBank/DDBJ databases">
        <authorList>
            <person name="de Groot N.N."/>
        </authorList>
    </citation>
    <scope>NUCLEOTIDE SEQUENCE [LARGE SCALE GENOMIC DNA]</scope>
    <source>
        <strain evidence="1 2">DSM 44468</strain>
    </source>
</reference>
<keyword evidence="2" id="KW-1185">Reference proteome</keyword>
<dbReference type="STRING" id="115433.SAMN05421835_1464"/>
<accession>A0A1I4DF69</accession>
<evidence type="ECO:0000313" key="2">
    <source>
        <dbReference type="Proteomes" id="UP000199025"/>
    </source>
</evidence>